<evidence type="ECO:0000256" key="2">
    <source>
        <dbReference type="ARBA" id="ARBA00022692"/>
    </source>
</evidence>
<dbReference type="GO" id="GO:0005248">
    <property type="term" value="F:voltage-gated sodium channel activity"/>
    <property type="evidence" value="ECO:0007669"/>
    <property type="project" value="TreeGrafter"/>
</dbReference>
<dbReference type="EMBL" id="CAMXCT020000137">
    <property type="protein sequence ID" value="CAL1127861.1"/>
    <property type="molecule type" value="Genomic_DNA"/>
</dbReference>
<keyword evidence="4 6" id="KW-1133">Transmembrane helix</keyword>
<dbReference type="AlphaFoldDB" id="A0A9P1BMF1"/>
<evidence type="ECO:0000313" key="9">
    <source>
        <dbReference type="EMBL" id="CAL4761798.1"/>
    </source>
</evidence>
<dbReference type="Pfam" id="PF00520">
    <property type="entry name" value="Ion_trans"/>
    <property type="match status" value="1"/>
</dbReference>
<keyword evidence="9" id="KW-0406">Ion transport</keyword>
<dbReference type="SUPFAM" id="SSF47473">
    <property type="entry name" value="EF-hand"/>
    <property type="match status" value="1"/>
</dbReference>
<evidence type="ECO:0000256" key="6">
    <source>
        <dbReference type="SAM" id="Phobius"/>
    </source>
</evidence>
<reference evidence="9 10" key="2">
    <citation type="submission" date="2024-05" db="EMBL/GenBank/DDBJ databases">
        <authorList>
            <person name="Chen Y."/>
            <person name="Shah S."/>
            <person name="Dougan E. K."/>
            <person name="Thang M."/>
            <person name="Chan C."/>
        </authorList>
    </citation>
    <scope>NUCLEOTIDE SEQUENCE [LARGE SCALE GENOMIC DNA]</scope>
</reference>
<keyword evidence="9" id="KW-0813">Transport</keyword>
<comment type="caution">
    <text evidence="8">The sequence shown here is derived from an EMBL/GenBank/DDBJ whole genome shotgun (WGS) entry which is preliminary data.</text>
</comment>
<organism evidence="8">
    <name type="scientific">Cladocopium goreaui</name>
    <dbReference type="NCBI Taxonomy" id="2562237"/>
    <lineage>
        <taxon>Eukaryota</taxon>
        <taxon>Sar</taxon>
        <taxon>Alveolata</taxon>
        <taxon>Dinophyceae</taxon>
        <taxon>Suessiales</taxon>
        <taxon>Symbiodiniaceae</taxon>
        <taxon>Cladocopium</taxon>
    </lineage>
</organism>
<protein>
    <submittedName>
        <fullName evidence="9">Sodium channel protein type 11 subunit alpha (NaN) (Sensory neuron sodium channel 2) (Sodium channel protein type XI subunit alpha) (Voltage-gated sodium channel subunit alpha Nav1.9)</fullName>
    </submittedName>
</protein>
<keyword evidence="3" id="KW-0106">Calcium</keyword>
<dbReference type="Proteomes" id="UP001152797">
    <property type="component" value="Unassembled WGS sequence"/>
</dbReference>
<reference evidence="8" key="1">
    <citation type="submission" date="2022-10" db="EMBL/GenBank/DDBJ databases">
        <authorList>
            <person name="Chen Y."/>
            <person name="Dougan E. K."/>
            <person name="Chan C."/>
            <person name="Rhodes N."/>
            <person name="Thang M."/>
        </authorList>
    </citation>
    <scope>NUCLEOTIDE SEQUENCE</scope>
</reference>
<dbReference type="InterPro" id="IPR011992">
    <property type="entry name" value="EF-hand-dom_pair"/>
</dbReference>
<dbReference type="SUPFAM" id="SSF81324">
    <property type="entry name" value="Voltage-gated potassium channels"/>
    <property type="match status" value="1"/>
</dbReference>
<dbReference type="EMBL" id="CAMXCT010000137">
    <property type="protein sequence ID" value="CAI3974486.1"/>
    <property type="molecule type" value="Genomic_DNA"/>
</dbReference>
<evidence type="ECO:0000259" key="7">
    <source>
        <dbReference type="PROSITE" id="PS50222"/>
    </source>
</evidence>
<dbReference type="InterPro" id="IPR002048">
    <property type="entry name" value="EF_hand_dom"/>
</dbReference>
<evidence type="ECO:0000313" key="8">
    <source>
        <dbReference type="EMBL" id="CAI3974486.1"/>
    </source>
</evidence>
<gene>
    <name evidence="8" type="ORF">C1SCF055_LOCUS2883</name>
</gene>
<keyword evidence="2 6" id="KW-0812">Transmembrane</keyword>
<dbReference type="InterPro" id="IPR005821">
    <property type="entry name" value="Ion_trans_dom"/>
</dbReference>
<comment type="subcellular location">
    <subcellularLocation>
        <location evidence="1">Membrane</location>
        <topology evidence="1">Multi-pass membrane protein</topology>
    </subcellularLocation>
</comment>
<feature type="transmembrane region" description="Helical" evidence="6">
    <location>
        <begin position="249"/>
        <end position="270"/>
    </location>
</feature>
<dbReference type="Gene3D" id="1.20.120.350">
    <property type="entry name" value="Voltage-gated potassium channels. Chain C"/>
    <property type="match status" value="1"/>
</dbReference>
<feature type="transmembrane region" description="Helical" evidence="6">
    <location>
        <begin position="285"/>
        <end position="309"/>
    </location>
</feature>
<evidence type="ECO:0000256" key="3">
    <source>
        <dbReference type="ARBA" id="ARBA00022837"/>
    </source>
</evidence>
<dbReference type="EMBL" id="CAMXCT030000137">
    <property type="protein sequence ID" value="CAL4761798.1"/>
    <property type="molecule type" value="Genomic_DNA"/>
</dbReference>
<keyword evidence="5 6" id="KW-0472">Membrane</keyword>
<dbReference type="PANTHER" id="PTHR10037:SF62">
    <property type="entry name" value="SODIUM CHANNEL PROTEIN 60E"/>
    <property type="match status" value="1"/>
</dbReference>
<evidence type="ECO:0000256" key="5">
    <source>
        <dbReference type="ARBA" id="ARBA00023136"/>
    </source>
</evidence>
<evidence type="ECO:0000256" key="4">
    <source>
        <dbReference type="ARBA" id="ARBA00022989"/>
    </source>
</evidence>
<feature type="transmembrane region" description="Helical" evidence="6">
    <location>
        <begin position="502"/>
        <end position="521"/>
    </location>
</feature>
<dbReference type="InterPro" id="IPR018247">
    <property type="entry name" value="EF_Hand_1_Ca_BS"/>
</dbReference>
<dbReference type="PANTHER" id="PTHR10037">
    <property type="entry name" value="VOLTAGE-GATED CATION CHANNEL CALCIUM AND SODIUM"/>
    <property type="match status" value="1"/>
</dbReference>
<feature type="transmembrane region" description="Helical" evidence="6">
    <location>
        <begin position="127"/>
        <end position="148"/>
    </location>
</feature>
<dbReference type="InterPro" id="IPR043203">
    <property type="entry name" value="VGCC_Ca_Na"/>
</dbReference>
<feature type="transmembrane region" description="Helical" evidence="6">
    <location>
        <begin position="211"/>
        <end position="237"/>
    </location>
</feature>
<name>A0A9P1BMF1_9DINO</name>
<feature type="domain" description="EF-hand" evidence="7">
    <location>
        <begin position="334"/>
        <end position="369"/>
    </location>
</feature>
<proteinExistence type="predicted"/>
<dbReference type="GO" id="GO:0001518">
    <property type="term" value="C:voltage-gated sodium channel complex"/>
    <property type="evidence" value="ECO:0007669"/>
    <property type="project" value="TreeGrafter"/>
</dbReference>
<dbReference type="PROSITE" id="PS50222">
    <property type="entry name" value="EF_HAND_2"/>
    <property type="match status" value="1"/>
</dbReference>
<dbReference type="PROSITE" id="PS00018">
    <property type="entry name" value="EF_HAND_1"/>
    <property type="match status" value="1"/>
</dbReference>
<keyword evidence="9" id="KW-0407">Ion channel</keyword>
<dbReference type="InterPro" id="IPR027359">
    <property type="entry name" value="Volt_channel_dom_sf"/>
</dbReference>
<evidence type="ECO:0000256" key="1">
    <source>
        <dbReference type="ARBA" id="ARBA00004141"/>
    </source>
</evidence>
<accession>A0A9P1BMF1</accession>
<dbReference type="Gene3D" id="1.10.238.10">
    <property type="entry name" value="EF-hand"/>
    <property type="match status" value="1"/>
</dbReference>
<sequence>MEEEDAAAASAARKRRTEQMFRRMNSATPGKECVERTAFGLFQDTGGFEILGENVRGSAFESTAAILIITNAIFIGMEIEISARFPNQGMPLAIQVIGFAYTAAFALELLMRVFVHGLGMFWRKQYLWNLLDLFVVLVSLWEVIVLVLEALVKDLSLNAGIGVISSLRIVRILRITRLIRNSGSTPGRAMKFLRALRTLIHSIAYTLKEVMWAGVFLLLIMYVFSLALTQGVVGHLASSNANDVNPAMIRYWGGIGSSMSTCFMAVTGGISWEVASDPLLEVSQIWWWLFVTYVGFTVFAVLNVMTGVFCQSAIQSAQHDHELFLQNMLAERDDHLKRIKNLFARLDKDGSGSLTLSELEDHLEDPAVQAYFASLELSITDVWSFFKLLESDEEQEISPDAFFEGCQRLKGFARSLDLAKLMHQTQLMAKKQVDFMNQTSESLEKITSPLGVQGKYRKILKANPCHVSSCFIMFQFPHASSLSWQLRIAASLCMFLPRQRSWLSIYFPMHMIYLVVLFSGMQPWRSAVLEWDQNGTKIPTDASKLDLAVQKKQAEDNKAALMITYIVINMCTREYVCTYT</sequence>
<dbReference type="Gene3D" id="1.10.287.70">
    <property type="match status" value="1"/>
</dbReference>
<dbReference type="GO" id="GO:0005509">
    <property type="term" value="F:calcium ion binding"/>
    <property type="evidence" value="ECO:0007669"/>
    <property type="project" value="InterPro"/>
</dbReference>
<evidence type="ECO:0000313" key="10">
    <source>
        <dbReference type="Proteomes" id="UP001152797"/>
    </source>
</evidence>
<feature type="transmembrane region" description="Helical" evidence="6">
    <location>
        <begin position="92"/>
        <end position="115"/>
    </location>
</feature>
<keyword evidence="10" id="KW-1185">Reference proteome</keyword>